<comment type="caution">
    <text evidence="4">The sequence shown here is derived from an EMBL/GenBank/DDBJ whole genome shotgun (WGS) entry which is preliminary data.</text>
</comment>
<name>M2B1K6_9BACT</name>
<dbReference type="Gene3D" id="3.40.50.2300">
    <property type="match status" value="2"/>
</dbReference>
<feature type="domain" description="Periplasmic binding protein" evidence="3">
    <location>
        <begin position="91"/>
        <end position="349"/>
    </location>
</feature>
<dbReference type="GO" id="GO:0030288">
    <property type="term" value="C:outer membrane-bounded periplasmic space"/>
    <property type="evidence" value="ECO:0007669"/>
    <property type="project" value="TreeGrafter"/>
</dbReference>
<evidence type="ECO:0000256" key="1">
    <source>
        <dbReference type="ARBA" id="ARBA00004196"/>
    </source>
</evidence>
<reference evidence="4" key="1">
    <citation type="submission" date="2012-11" db="EMBL/GenBank/DDBJ databases">
        <title>Permanent draft genomes of Rhodopirellula europaea strain SH398 and 6C.</title>
        <authorList>
            <person name="Richter M."/>
            <person name="Richter-Heitmann T."/>
            <person name="Frank C."/>
            <person name="Harder J."/>
            <person name="Glockner F.O."/>
        </authorList>
    </citation>
    <scope>NUCLEOTIDE SEQUENCE</scope>
    <source>
        <strain evidence="4">6C</strain>
    </source>
</reference>
<sequence>MLPSPPHRINRMLTAIITGPGPQRDLTLSGQVSKSLNNESLPMVQSACRSKTTTIQRVVCVAAVLALMVTGCTSSNSTSQSKDEGNEKPRVALIMKSLANEFFSTMAKGAEAHQAEHSDQYELVVNGIKDERDVSRQVALVEEMVASGVDAIVIAPADSKVLVPALRRAINAGVVVVNIDNRLDADVLQQENIAVPFVGPDNLAGAKAVGDYLAANRKGDKVAILEGIRTSFNAQQRLKGFEAAMKEANMEIVSSQSADWEMSRANTVASSMLSEHPEISAILAANDSMALGAIAAVKSAGRAGEVQIVGFDNITAIRQAIEEGKVLATADQHGDQLAVFGIEAALEQLGDSSDSVASIEDVETPVDLITSETLSNE</sequence>
<dbReference type="EMBL" id="ANMO01000025">
    <property type="protein sequence ID" value="EMB18802.1"/>
    <property type="molecule type" value="Genomic_DNA"/>
</dbReference>
<comment type="similarity">
    <text evidence="2">Belongs to the bacterial solute-binding protein 2 family.</text>
</comment>
<accession>M2B1K6</accession>
<reference evidence="4" key="2">
    <citation type="journal article" date="2013" name="Mar. Genomics">
        <title>Expression of sulfatases in Rhodopirellula baltica and the diversity of sulfatases in the genus Rhodopirellula.</title>
        <authorList>
            <person name="Wegner C.E."/>
            <person name="Richter-Heitmann T."/>
            <person name="Klindworth A."/>
            <person name="Klockow C."/>
            <person name="Richter M."/>
            <person name="Achstetter T."/>
            <person name="Glockner F.O."/>
            <person name="Harder J."/>
        </authorList>
    </citation>
    <scope>NUCLEOTIDE SEQUENCE [LARGE SCALE GENOMIC DNA]</scope>
    <source>
        <strain evidence="4">6C</strain>
    </source>
</reference>
<dbReference type="SUPFAM" id="SSF53822">
    <property type="entry name" value="Periplasmic binding protein-like I"/>
    <property type="match status" value="1"/>
</dbReference>
<evidence type="ECO:0000313" key="4">
    <source>
        <dbReference type="EMBL" id="EMB18802.1"/>
    </source>
</evidence>
<comment type="subcellular location">
    <subcellularLocation>
        <location evidence="1">Cell envelope</location>
    </subcellularLocation>
</comment>
<keyword evidence="5" id="KW-1185">Reference proteome</keyword>
<evidence type="ECO:0000313" key="5">
    <source>
        <dbReference type="Proteomes" id="UP000011529"/>
    </source>
</evidence>
<organism evidence="4 5">
    <name type="scientific">Rhodopirellula europaea 6C</name>
    <dbReference type="NCBI Taxonomy" id="1263867"/>
    <lineage>
        <taxon>Bacteria</taxon>
        <taxon>Pseudomonadati</taxon>
        <taxon>Planctomycetota</taxon>
        <taxon>Planctomycetia</taxon>
        <taxon>Pirellulales</taxon>
        <taxon>Pirellulaceae</taxon>
        <taxon>Rhodopirellula</taxon>
    </lineage>
</organism>
<dbReference type="CDD" id="cd19970">
    <property type="entry name" value="PBP1_ABC_sugar_binding-like"/>
    <property type="match status" value="1"/>
</dbReference>
<evidence type="ECO:0000259" key="3">
    <source>
        <dbReference type="Pfam" id="PF13407"/>
    </source>
</evidence>
<dbReference type="Proteomes" id="UP000011529">
    <property type="component" value="Unassembled WGS sequence"/>
</dbReference>
<dbReference type="PANTHER" id="PTHR30036:SF7">
    <property type="entry name" value="ABC TRANSPORTER PERIPLASMIC-BINDING PROTEIN YPHF"/>
    <property type="match status" value="1"/>
</dbReference>
<dbReference type="InterPro" id="IPR028082">
    <property type="entry name" value="Peripla_BP_I"/>
</dbReference>
<dbReference type="GO" id="GO:0030246">
    <property type="term" value="F:carbohydrate binding"/>
    <property type="evidence" value="ECO:0007669"/>
    <property type="project" value="TreeGrafter"/>
</dbReference>
<protein>
    <submittedName>
        <fullName evidence="4">Ribose ABC transporter periplasmic binding protein</fullName>
    </submittedName>
</protein>
<dbReference type="Pfam" id="PF13407">
    <property type="entry name" value="Peripla_BP_4"/>
    <property type="match status" value="1"/>
</dbReference>
<dbReference type="InterPro" id="IPR025997">
    <property type="entry name" value="SBP_2_dom"/>
</dbReference>
<evidence type="ECO:0000256" key="2">
    <source>
        <dbReference type="ARBA" id="ARBA00007639"/>
    </source>
</evidence>
<dbReference type="PANTHER" id="PTHR30036">
    <property type="entry name" value="D-XYLOSE-BINDING PERIPLASMIC PROTEIN"/>
    <property type="match status" value="1"/>
</dbReference>
<gene>
    <name evidence="4" type="ORF">RE6C_00435</name>
</gene>
<dbReference type="AlphaFoldDB" id="M2B1K6"/>
<proteinExistence type="inferred from homology"/>
<dbReference type="PATRIC" id="fig|1263867.3.peg.468"/>
<dbReference type="InterPro" id="IPR050555">
    <property type="entry name" value="Bact_Solute-Bind_Prot2"/>
</dbReference>